<reference evidence="2" key="1">
    <citation type="submission" date="2017-09" db="EMBL/GenBank/DDBJ databases">
        <title>Depth-based differentiation of microbial function through sediment-hosted aquifers and enrichment of novel symbionts in the deep terrestrial subsurface.</title>
        <authorList>
            <person name="Probst A.J."/>
            <person name="Ladd B."/>
            <person name="Jarett J.K."/>
            <person name="Geller-Mcgrath D.E."/>
            <person name="Sieber C.M.K."/>
            <person name="Emerson J.B."/>
            <person name="Anantharaman K."/>
            <person name="Thomas B.C."/>
            <person name="Malmstrom R."/>
            <person name="Stieglmeier M."/>
            <person name="Klingl A."/>
            <person name="Woyke T."/>
            <person name="Ryan C.M."/>
            <person name="Banfield J.F."/>
        </authorList>
    </citation>
    <scope>NUCLEOTIDE SEQUENCE [LARGE SCALE GENOMIC DNA]</scope>
</reference>
<evidence type="ECO:0000313" key="1">
    <source>
        <dbReference type="EMBL" id="PIS06114.1"/>
    </source>
</evidence>
<name>A0A2H0W477_9BACT</name>
<protein>
    <recommendedName>
        <fullName evidence="3">HPr kinase/phosphorylase C-terminal domain-containing protein</fullName>
    </recommendedName>
</protein>
<organism evidence="1 2">
    <name type="scientific">Candidatus Buchananbacteria bacterium CG10_big_fil_rev_8_21_14_0_10_33_19</name>
    <dbReference type="NCBI Taxonomy" id="1974525"/>
    <lineage>
        <taxon>Bacteria</taxon>
        <taxon>Candidatus Buchananiibacteriota</taxon>
    </lineage>
</organism>
<evidence type="ECO:0008006" key="3">
    <source>
        <dbReference type="Google" id="ProtNLM"/>
    </source>
</evidence>
<dbReference type="Proteomes" id="UP000229056">
    <property type="component" value="Unassembled WGS sequence"/>
</dbReference>
<comment type="caution">
    <text evidence="1">The sequence shown here is derived from an EMBL/GenBank/DDBJ whole genome shotgun (WGS) entry which is preliminary data.</text>
</comment>
<dbReference type="SUPFAM" id="SSF53795">
    <property type="entry name" value="PEP carboxykinase-like"/>
    <property type="match status" value="1"/>
</dbReference>
<gene>
    <name evidence="1" type="ORF">COT80_02490</name>
</gene>
<dbReference type="EMBL" id="PEZY01000008">
    <property type="protein sequence ID" value="PIS06114.1"/>
    <property type="molecule type" value="Genomic_DNA"/>
</dbReference>
<evidence type="ECO:0000313" key="2">
    <source>
        <dbReference type="Proteomes" id="UP000229056"/>
    </source>
</evidence>
<dbReference type="AlphaFoldDB" id="A0A2H0W477"/>
<proteinExistence type="predicted"/>
<sequence length="327" mass="38100">MNTKLNIKDIKVQIFSNEKLASWICHDYRYYIDNDIEKYDLKFNLFSEAYNYSKLPNLVAKLYHDDYIVYESKNSRIIDFFGYGISFYDITKKEINIYSADEDFLYEIYYLSFESLLGEKLDEKGWHRLHCLALENNGLATALLLPPGAGKSTLALKFSNHDNIRVLAEDMLIYRGKDFFGLHFRWGTSDALYANDGRLMKRKKYKDKILLDSTKFKLVQKAQPNNIILGCRISSLDSKIIKVNKLKLVYPLFKSMVLGLELQQSLAYFLLRNYKDVFLKSKIGLGRLTALIKILVSSKTHIFYMGYGIDKNFKTLELFIIGDSKKN</sequence>
<accession>A0A2H0W477</accession>